<feature type="transmembrane region" description="Helical" evidence="2">
    <location>
        <begin position="118"/>
        <end position="138"/>
    </location>
</feature>
<comment type="caution">
    <text evidence="3">The sequence shown here is derived from an EMBL/GenBank/DDBJ whole genome shotgun (WGS) entry which is preliminary data.</text>
</comment>
<feature type="transmembrane region" description="Helical" evidence="2">
    <location>
        <begin position="89"/>
        <end position="106"/>
    </location>
</feature>
<keyword evidence="4" id="KW-1185">Reference proteome</keyword>
<keyword evidence="2" id="KW-1133">Transmembrane helix</keyword>
<feature type="compositionally biased region" description="Polar residues" evidence="1">
    <location>
        <begin position="28"/>
        <end position="43"/>
    </location>
</feature>
<dbReference type="RefSeq" id="WP_125943462.1">
    <property type="nucleotide sequence ID" value="NZ_PXZH01000003.1"/>
</dbReference>
<keyword evidence="2" id="KW-0812">Transmembrane</keyword>
<feature type="transmembrane region" description="Helical" evidence="2">
    <location>
        <begin position="65"/>
        <end position="82"/>
    </location>
</feature>
<dbReference type="GO" id="GO:0016020">
    <property type="term" value="C:membrane"/>
    <property type="evidence" value="ECO:0007669"/>
    <property type="project" value="InterPro"/>
</dbReference>
<protein>
    <submittedName>
        <fullName evidence="3">ECF transporter S component</fullName>
    </submittedName>
</protein>
<dbReference type="InterPro" id="IPR009825">
    <property type="entry name" value="ECF_substrate-spec-like"/>
</dbReference>
<dbReference type="AlphaFoldDB" id="A0A3S0AWW5"/>
<sequence>MYQSSKEFLKALYEDMEQPNQLEEEATPLTTKDVSSSATSHSRPGSKGIPVTSPKKNKLSLRVKLVNIFLLLLVPFVIYFGGKLTNRNYLAVSVMLLIIGMVPFFFAFEDRKPSAKELVLLAVLVGIAVVGRGIFFMLPQFKPMAAIVIISAVSLGAETGFLVGCLSALISNMFFSQGPWTPWQMFAFGMVGFVAGLIFHRRKQVSRLELSLFGFISIFLIYGLIMNPASVIMYTSDVTFGAVITSFVSGAPMDLIHGGSTAIFLFILADPFLKKLERIKQKHDII</sequence>
<evidence type="ECO:0000256" key="2">
    <source>
        <dbReference type="SAM" id="Phobius"/>
    </source>
</evidence>
<organism evidence="3 4">
    <name type="scientific">Vagococcus humatus</name>
    <dbReference type="NCBI Taxonomy" id="1889241"/>
    <lineage>
        <taxon>Bacteria</taxon>
        <taxon>Bacillati</taxon>
        <taxon>Bacillota</taxon>
        <taxon>Bacilli</taxon>
        <taxon>Lactobacillales</taxon>
        <taxon>Enterococcaceae</taxon>
        <taxon>Vagococcus</taxon>
    </lineage>
</organism>
<evidence type="ECO:0000313" key="3">
    <source>
        <dbReference type="EMBL" id="RST89035.1"/>
    </source>
</evidence>
<dbReference type="Proteomes" id="UP000277864">
    <property type="component" value="Unassembled WGS sequence"/>
</dbReference>
<evidence type="ECO:0000313" key="4">
    <source>
        <dbReference type="Proteomes" id="UP000277864"/>
    </source>
</evidence>
<feature type="transmembrane region" description="Helical" evidence="2">
    <location>
        <begin position="212"/>
        <end position="235"/>
    </location>
</feature>
<evidence type="ECO:0000256" key="1">
    <source>
        <dbReference type="SAM" id="MobiDB-lite"/>
    </source>
</evidence>
<feature type="transmembrane region" description="Helical" evidence="2">
    <location>
        <begin position="255"/>
        <end position="273"/>
    </location>
</feature>
<reference evidence="3 4" key="1">
    <citation type="submission" date="2018-03" db="EMBL/GenBank/DDBJ databases">
        <authorList>
            <person name="Gulvik C.A."/>
        </authorList>
    </citation>
    <scope>NUCLEOTIDE SEQUENCE [LARGE SCALE GENOMIC DNA]</scope>
    <source>
        <strain evidence="3 4">JCM 31581</strain>
    </source>
</reference>
<dbReference type="Pfam" id="PF07155">
    <property type="entry name" value="ECF-ribofla_trS"/>
    <property type="match status" value="1"/>
</dbReference>
<dbReference type="Gene3D" id="1.10.1760.20">
    <property type="match status" value="1"/>
</dbReference>
<dbReference type="OrthoDB" id="5198189at2"/>
<keyword evidence="2" id="KW-0472">Membrane</keyword>
<feature type="region of interest" description="Disordered" evidence="1">
    <location>
        <begin position="19"/>
        <end position="54"/>
    </location>
</feature>
<proteinExistence type="predicted"/>
<gene>
    <name evidence="3" type="ORF">C7P63_07015</name>
</gene>
<accession>A0A3S0AWW5</accession>
<name>A0A3S0AWW5_9ENTE</name>
<dbReference type="EMBL" id="PXZH01000003">
    <property type="protein sequence ID" value="RST89035.1"/>
    <property type="molecule type" value="Genomic_DNA"/>
</dbReference>
<feature type="transmembrane region" description="Helical" evidence="2">
    <location>
        <begin position="145"/>
        <end position="170"/>
    </location>
</feature>
<feature type="transmembrane region" description="Helical" evidence="2">
    <location>
        <begin position="182"/>
        <end position="200"/>
    </location>
</feature>